<gene>
    <name evidence="5" type="ORF">HRG_09581</name>
</gene>
<dbReference type="OrthoDB" id="4927741at2759"/>
<dbReference type="SMART" id="SM00248">
    <property type="entry name" value="ANK"/>
    <property type="match status" value="13"/>
</dbReference>
<dbReference type="PROSITE" id="PS50297">
    <property type="entry name" value="ANK_REP_REGION"/>
    <property type="match status" value="7"/>
</dbReference>
<feature type="signal peptide" evidence="4">
    <location>
        <begin position="1"/>
        <end position="19"/>
    </location>
</feature>
<proteinExistence type="predicted"/>
<feature type="chain" id="PRO_5040294380" evidence="4">
    <location>
        <begin position="20"/>
        <end position="738"/>
    </location>
</feature>
<feature type="repeat" description="ANK" evidence="3">
    <location>
        <begin position="226"/>
        <end position="258"/>
    </location>
</feature>
<dbReference type="Proteomes" id="UP000824596">
    <property type="component" value="Unassembled WGS sequence"/>
</dbReference>
<dbReference type="PANTHER" id="PTHR24198:SF165">
    <property type="entry name" value="ANKYRIN REPEAT-CONTAINING PROTEIN-RELATED"/>
    <property type="match status" value="1"/>
</dbReference>
<sequence>MSFSFYWAVKLLLGTVDRADQTWDMTDSDSQPALFYAAANHHPGVAKLLKNAGANMEAKKYGQTLLHQMASIGDTEAARILVELDANKEARDNSGRTPLYVAAQAGQRDTFNMLREKGAEKDAQEEKTGRTLLHQAAYDGSVTATRFLIEAGANMGLEDRHGQTPLLFAAKCDQRQIAALLFSDKADKKSPDDKKQILHRAAREGHSIAVGILCEIGFDKEARDGERRTPLYVAAEHGHQDAFRVLVANGADGRAPDAEHGGETLLHRAARENNVHAADLLFLEEDVCNVQDSEGRTPLHVAVTRSLGVVQKLLKVEADIDIADARGQTPLHAAAIRGNVDILTALVDDDNCQGVKDKRDNQGQTALHVAAECGNVDAVQVLIDEGLELISRDIDGRTPLHMAAERGRVRVIRWLLAAGAHKDARDNKGRCPLLLAAMSGNDEAIKLLTNPGDLEVPTPQTRDEYVLALRKYAKDELGGVLVANDKRIKEVARNSAAIVPRISKSCNLSGHEGADLAKLMLYDIVILCDDSKSMHNDCAISMDMDDSGISVRFLNYENDDGGDFDRLKDVGIVQGKVDKVFKVKRDGSQLGTKLKEKVVKPMVEDKFAVGEFRKPLIAVMITDGETTENPDTLPGHLRDCRKFLDDNQIKKGSVLFILSRVGDDEKAARYIQSIEGKGETRDLVYCSQGRLEDMLDAADLKGRKAPHRYAVQLVRLFLNALPRKDAEKASSSKPSHPS</sequence>
<dbReference type="PRINTS" id="PR01415">
    <property type="entry name" value="ANKYRIN"/>
</dbReference>
<accession>A0A9P8SF67</accession>
<keyword evidence="4" id="KW-0732">Signal</keyword>
<evidence type="ECO:0000313" key="5">
    <source>
        <dbReference type="EMBL" id="KAH0959120.1"/>
    </source>
</evidence>
<dbReference type="GeneID" id="68358710"/>
<feature type="repeat" description="ANK" evidence="3">
    <location>
        <begin position="326"/>
        <end position="358"/>
    </location>
</feature>
<evidence type="ECO:0000313" key="6">
    <source>
        <dbReference type="Proteomes" id="UP000824596"/>
    </source>
</evidence>
<evidence type="ECO:0000256" key="4">
    <source>
        <dbReference type="SAM" id="SignalP"/>
    </source>
</evidence>
<comment type="caution">
    <text evidence="5">The sequence shown here is derived from an EMBL/GenBank/DDBJ whole genome shotgun (WGS) entry which is preliminary data.</text>
</comment>
<feature type="repeat" description="ANK" evidence="3">
    <location>
        <begin position="294"/>
        <end position="325"/>
    </location>
</feature>
<dbReference type="EMBL" id="JAIZPD010000013">
    <property type="protein sequence ID" value="KAH0959120.1"/>
    <property type="molecule type" value="Genomic_DNA"/>
</dbReference>
<feature type="repeat" description="ANK" evidence="3">
    <location>
        <begin position="94"/>
        <end position="126"/>
    </location>
</feature>
<organism evidence="5 6">
    <name type="scientific">Hirsutella rhossiliensis</name>
    <dbReference type="NCBI Taxonomy" id="111463"/>
    <lineage>
        <taxon>Eukaryota</taxon>
        <taxon>Fungi</taxon>
        <taxon>Dikarya</taxon>
        <taxon>Ascomycota</taxon>
        <taxon>Pezizomycotina</taxon>
        <taxon>Sordariomycetes</taxon>
        <taxon>Hypocreomycetidae</taxon>
        <taxon>Hypocreales</taxon>
        <taxon>Ophiocordycipitaceae</taxon>
        <taxon>Hirsutella</taxon>
    </lineage>
</organism>
<evidence type="ECO:0000256" key="3">
    <source>
        <dbReference type="PROSITE-ProRule" id="PRU00023"/>
    </source>
</evidence>
<dbReference type="Pfam" id="PF12796">
    <property type="entry name" value="Ank_2"/>
    <property type="match status" value="4"/>
</dbReference>
<protein>
    <submittedName>
        <fullName evidence="5">Ankyrin repeats (3 copies) domain-containing protein</fullName>
    </submittedName>
</protein>
<dbReference type="SUPFAM" id="SSF48403">
    <property type="entry name" value="Ankyrin repeat"/>
    <property type="match status" value="2"/>
</dbReference>
<evidence type="ECO:0000256" key="2">
    <source>
        <dbReference type="ARBA" id="ARBA00023043"/>
    </source>
</evidence>
<feature type="repeat" description="ANK" evidence="3">
    <location>
        <begin position="362"/>
        <end position="394"/>
    </location>
</feature>
<dbReference type="PANTHER" id="PTHR24198">
    <property type="entry name" value="ANKYRIN REPEAT AND PROTEIN KINASE DOMAIN-CONTAINING PROTEIN"/>
    <property type="match status" value="1"/>
</dbReference>
<feature type="repeat" description="ANK" evidence="3">
    <location>
        <begin position="61"/>
        <end position="93"/>
    </location>
</feature>
<dbReference type="RefSeq" id="XP_044716633.1">
    <property type="nucleotide sequence ID" value="XM_044868052.1"/>
</dbReference>
<keyword evidence="2 3" id="KW-0040">ANK repeat</keyword>
<dbReference type="PROSITE" id="PS50088">
    <property type="entry name" value="ANK_REPEAT"/>
    <property type="match status" value="9"/>
</dbReference>
<feature type="repeat" description="ANK" evidence="3">
    <location>
        <begin position="161"/>
        <end position="193"/>
    </location>
</feature>
<keyword evidence="1" id="KW-0677">Repeat</keyword>
<name>A0A9P8SF67_9HYPO</name>
<feature type="repeat" description="ANK" evidence="3">
    <location>
        <begin position="395"/>
        <end position="427"/>
    </location>
</feature>
<dbReference type="InterPro" id="IPR002110">
    <property type="entry name" value="Ankyrin_rpt"/>
</dbReference>
<feature type="repeat" description="ANK" evidence="3">
    <location>
        <begin position="128"/>
        <end position="160"/>
    </location>
</feature>
<dbReference type="Pfam" id="PF13637">
    <property type="entry name" value="Ank_4"/>
    <property type="match status" value="1"/>
</dbReference>
<dbReference type="Gene3D" id="1.25.40.20">
    <property type="entry name" value="Ankyrin repeat-containing domain"/>
    <property type="match status" value="5"/>
</dbReference>
<reference evidence="5" key="1">
    <citation type="submission" date="2021-09" db="EMBL/GenBank/DDBJ databases">
        <title>A high-quality genome of the endoparasitic fungus Hirsutella rhossiliensis with a comparison of Hirsutella genomes reveals transposable elements contributing to genome size variation.</title>
        <authorList>
            <person name="Lin R."/>
            <person name="Jiao Y."/>
            <person name="Sun X."/>
            <person name="Ling J."/>
            <person name="Xie B."/>
            <person name="Cheng X."/>
        </authorList>
    </citation>
    <scope>NUCLEOTIDE SEQUENCE</scope>
    <source>
        <strain evidence="5">HR02</strain>
    </source>
</reference>
<dbReference type="InterPro" id="IPR036770">
    <property type="entry name" value="Ankyrin_rpt-contain_sf"/>
</dbReference>
<dbReference type="AlphaFoldDB" id="A0A9P8SF67"/>
<evidence type="ECO:0000256" key="1">
    <source>
        <dbReference type="ARBA" id="ARBA00022737"/>
    </source>
</evidence>
<keyword evidence="6" id="KW-1185">Reference proteome</keyword>